<gene>
    <name evidence="1" type="ORF">GLYMA_15G130400</name>
</gene>
<dbReference type="InParanoid" id="K7MB38"/>
<evidence type="ECO:0000313" key="3">
    <source>
        <dbReference type="Proteomes" id="UP000008827"/>
    </source>
</evidence>
<evidence type="ECO:0000313" key="2">
    <source>
        <dbReference type="EnsemblPlants" id="KRH11785"/>
    </source>
</evidence>
<reference evidence="1 2" key="1">
    <citation type="journal article" date="2010" name="Nature">
        <title>Genome sequence of the palaeopolyploid soybean.</title>
        <authorList>
            <person name="Schmutz J."/>
            <person name="Cannon S.B."/>
            <person name="Schlueter J."/>
            <person name="Ma J."/>
            <person name="Mitros T."/>
            <person name="Nelson W."/>
            <person name="Hyten D.L."/>
            <person name="Song Q."/>
            <person name="Thelen J.J."/>
            <person name="Cheng J."/>
            <person name="Xu D."/>
            <person name="Hellsten U."/>
            <person name="May G.D."/>
            <person name="Yu Y."/>
            <person name="Sakurai T."/>
            <person name="Umezawa T."/>
            <person name="Bhattacharyya M.K."/>
            <person name="Sandhu D."/>
            <person name="Valliyodan B."/>
            <person name="Lindquist E."/>
            <person name="Peto M."/>
            <person name="Grant D."/>
            <person name="Shu S."/>
            <person name="Goodstein D."/>
            <person name="Barry K."/>
            <person name="Futrell-Griggs M."/>
            <person name="Abernathy B."/>
            <person name="Du J."/>
            <person name="Tian Z."/>
            <person name="Zhu L."/>
            <person name="Gill N."/>
            <person name="Joshi T."/>
            <person name="Libault M."/>
            <person name="Sethuraman A."/>
            <person name="Zhang X.-C."/>
            <person name="Shinozaki K."/>
            <person name="Nguyen H.T."/>
            <person name="Wing R.A."/>
            <person name="Cregan P."/>
            <person name="Specht J."/>
            <person name="Grimwood J."/>
            <person name="Rokhsar D."/>
            <person name="Stacey G."/>
            <person name="Shoemaker R.C."/>
            <person name="Jackson S.A."/>
        </authorList>
    </citation>
    <scope>NUCLEOTIDE SEQUENCE [LARGE SCALE GENOMIC DNA]</scope>
    <source>
        <strain evidence="2">cv. Williams 82</strain>
        <tissue evidence="1">Callus</tissue>
    </source>
</reference>
<reference evidence="1" key="3">
    <citation type="submission" date="2018-07" db="EMBL/GenBank/DDBJ databases">
        <title>WGS assembly of Glycine max.</title>
        <authorList>
            <person name="Schmutz J."/>
            <person name="Cannon S."/>
            <person name="Schlueter J."/>
            <person name="Ma J."/>
            <person name="Mitros T."/>
            <person name="Nelson W."/>
            <person name="Hyten D."/>
            <person name="Song Q."/>
            <person name="Thelen J."/>
            <person name="Cheng J."/>
            <person name="Xu D."/>
            <person name="Hellsten U."/>
            <person name="May G."/>
            <person name="Yu Y."/>
            <person name="Sakurai T."/>
            <person name="Umezawa T."/>
            <person name="Bhattacharyya M."/>
            <person name="Sandhu D."/>
            <person name="Valliyodan B."/>
            <person name="Lindquist E."/>
            <person name="Peto M."/>
            <person name="Grant D."/>
            <person name="Shu S."/>
            <person name="Goodstein D."/>
            <person name="Barry K."/>
            <person name="Futrell-Griggs M."/>
            <person name="Abernathy B."/>
            <person name="Du J."/>
            <person name="Tian Z."/>
            <person name="Zhu L."/>
            <person name="Gill N."/>
            <person name="Joshi T."/>
            <person name="Libault M."/>
            <person name="Sethuraman A."/>
            <person name="Zhang X."/>
            <person name="Shinozaki K."/>
            <person name="Nguyen H."/>
            <person name="Wing R."/>
            <person name="Cregan P."/>
            <person name="Specht J."/>
            <person name="Grimwood J."/>
            <person name="Rokhsar D."/>
            <person name="Stacey G."/>
            <person name="Shoemaker R."/>
            <person name="Jackson S."/>
        </authorList>
    </citation>
    <scope>NUCLEOTIDE SEQUENCE</scope>
    <source>
        <tissue evidence="1">Callus</tissue>
    </source>
</reference>
<dbReference type="Proteomes" id="UP000008827">
    <property type="component" value="Chromosome 15"/>
</dbReference>
<keyword evidence="3" id="KW-1185">Reference proteome</keyword>
<organism evidence="2">
    <name type="scientific">Glycine max</name>
    <name type="common">Soybean</name>
    <name type="synonym">Glycine hispida</name>
    <dbReference type="NCBI Taxonomy" id="3847"/>
    <lineage>
        <taxon>Eukaryota</taxon>
        <taxon>Viridiplantae</taxon>
        <taxon>Streptophyta</taxon>
        <taxon>Embryophyta</taxon>
        <taxon>Tracheophyta</taxon>
        <taxon>Spermatophyta</taxon>
        <taxon>Magnoliopsida</taxon>
        <taxon>eudicotyledons</taxon>
        <taxon>Gunneridae</taxon>
        <taxon>Pentapetalae</taxon>
        <taxon>rosids</taxon>
        <taxon>fabids</taxon>
        <taxon>Fabales</taxon>
        <taxon>Fabaceae</taxon>
        <taxon>Papilionoideae</taxon>
        <taxon>50 kb inversion clade</taxon>
        <taxon>NPAAA clade</taxon>
        <taxon>indigoferoid/millettioid clade</taxon>
        <taxon>Phaseoleae</taxon>
        <taxon>Glycine</taxon>
        <taxon>Glycine subgen. Soja</taxon>
    </lineage>
</organism>
<dbReference type="PaxDb" id="3847-GLYMA15G13705.1"/>
<proteinExistence type="predicted"/>
<reference evidence="2" key="2">
    <citation type="submission" date="2018-02" db="UniProtKB">
        <authorList>
            <consortium name="EnsemblPlants"/>
        </authorList>
    </citation>
    <scope>IDENTIFICATION</scope>
    <source>
        <strain evidence="2">Williams 82</strain>
    </source>
</reference>
<name>K7MB38_SOYBN</name>
<protein>
    <submittedName>
        <fullName evidence="1 2">Uncharacterized protein</fullName>
    </submittedName>
</protein>
<accession>K7MB38</accession>
<dbReference type="SMR" id="K7MB38"/>
<dbReference type="AlphaFoldDB" id="K7MB38"/>
<evidence type="ECO:0000313" key="1">
    <source>
        <dbReference type="EMBL" id="KRH11785.1"/>
    </source>
</evidence>
<dbReference type="HOGENOM" id="CLU_2817495_0_0_1"/>
<dbReference type="EnsemblPlants" id="KRH11785">
    <property type="protein sequence ID" value="KRH11785"/>
    <property type="gene ID" value="GLYMA_15G130400"/>
</dbReference>
<sequence>MDSYSIGNPSRMISTCCFAKQNHNGSKCIKQCLNMKEIVSDFAIVKREVSKLRSKLTLPRASNRMEM</sequence>
<dbReference type="EMBL" id="CM000848">
    <property type="protein sequence ID" value="KRH11785.1"/>
    <property type="molecule type" value="Genomic_DNA"/>
</dbReference>
<dbReference type="Gramene" id="KRH11785">
    <property type="protein sequence ID" value="KRH11785"/>
    <property type="gene ID" value="GLYMA_15G130400"/>
</dbReference>